<keyword evidence="7" id="KW-1185">Reference proteome</keyword>
<organism evidence="6 7">
    <name type="scientific">Acetanaerobacterium elongatum</name>
    <dbReference type="NCBI Taxonomy" id="258515"/>
    <lineage>
        <taxon>Bacteria</taxon>
        <taxon>Bacillati</taxon>
        <taxon>Bacillota</taxon>
        <taxon>Clostridia</taxon>
        <taxon>Eubacteriales</taxon>
        <taxon>Oscillospiraceae</taxon>
        <taxon>Acetanaerobacterium</taxon>
    </lineage>
</organism>
<dbReference type="EMBL" id="FNID01000045">
    <property type="protein sequence ID" value="SDN99465.1"/>
    <property type="molecule type" value="Genomic_DNA"/>
</dbReference>
<keyword evidence="2 4" id="KW-0813">Transport</keyword>
<dbReference type="InterPro" id="IPR006129">
    <property type="entry name" value="AdhesinB"/>
</dbReference>
<dbReference type="GO" id="GO:0046872">
    <property type="term" value="F:metal ion binding"/>
    <property type="evidence" value="ECO:0007669"/>
    <property type="project" value="InterPro"/>
</dbReference>
<evidence type="ECO:0000256" key="3">
    <source>
        <dbReference type="ARBA" id="ARBA00022729"/>
    </source>
</evidence>
<dbReference type="CDD" id="cd01017">
    <property type="entry name" value="AdcA"/>
    <property type="match status" value="1"/>
</dbReference>
<dbReference type="PANTHER" id="PTHR42953">
    <property type="entry name" value="HIGH-AFFINITY ZINC UPTAKE SYSTEM PROTEIN ZNUA-RELATED"/>
    <property type="match status" value="1"/>
</dbReference>
<dbReference type="SUPFAM" id="SSF53807">
    <property type="entry name" value="Helical backbone' metal receptor"/>
    <property type="match status" value="1"/>
</dbReference>
<dbReference type="PANTHER" id="PTHR42953:SF3">
    <property type="entry name" value="HIGH-AFFINITY ZINC UPTAKE SYSTEM PROTEIN ZNUA"/>
    <property type="match status" value="1"/>
</dbReference>
<accession>A0A1H0FXU8</accession>
<dbReference type="InterPro" id="IPR006127">
    <property type="entry name" value="ZnuA-like"/>
</dbReference>
<evidence type="ECO:0000256" key="4">
    <source>
        <dbReference type="RuleBase" id="RU003512"/>
    </source>
</evidence>
<dbReference type="PROSITE" id="PS51257">
    <property type="entry name" value="PROKAR_LIPOPROTEIN"/>
    <property type="match status" value="1"/>
</dbReference>
<evidence type="ECO:0000256" key="2">
    <source>
        <dbReference type="ARBA" id="ARBA00022448"/>
    </source>
</evidence>
<dbReference type="PRINTS" id="PR00690">
    <property type="entry name" value="ADHESNFAMILY"/>
</dbReference>
<dbReference type="PRINTS" id="PR00691">
    <property type="entry name" value="ADHESINB"/>
</dbReference>
<dbReference type="GO" id="GO:0007155">
    <property type="term" value="P:cell adhesion"/>
    <property type="evidence" value="ECO:0007669"/>
    <property type="project" value="InterPro"/>
</dbReference>
<dbReference type="InterPro" id="IPR050492">
    <property type="entry name" value="Bact_metal-bind_prot9"/>
</dbReference>
<reference evidence="6 7" key="1">
    <citation type="submission" date="2016-10" db="EMBL/GenBank/DDBJ databases">
        <authorList>
            <person name="de Groot N.N."/>
        </authorList>
    </citation>
    <scope>NUCLEOTIDE SEQUENCE [LARGE SCALE GENOMIC DNA]</scope>
    <source>
        <strain evidence="6 7">CGMCC 1.5012</strain>
    </source>
</reference>
<feature type="chain" id="PRO_5011627103" evidence="5">
    <location>
        <begin position="28"/>
        <end position="320"/>
    </location>
</feature>
<dbReference type="Pfam" id="PF01297">
    <property type="entry name" value="ZnuA"/>
    <property type="match status" value="1"/>
</dbReference>
<sequence>MRRFLSAISAVIILLSVLSGCTQNSPANGSASVAQGGKQLKVYASFYQMADFAQKIGKDKISVTTLVPAGTEPHDWEPAASDIVGLEKADLFIYNGAGMEGWAEKLLASLKNKGLIVVEASKGIKLLEGEQHDGENKEAHDAHANEASYDPHVWLDPNNAKIMLAAINNALAQADPENKSFYQKNCDETLLQLEQLDKEYRDTLAPLPQKNVVVAHQAFGYLCTEYGLNQMAIEGLSPDSEPDPARMAEIIDFVKKNKVKVIFFEELVSPKVAQAIADATGASTDVLNPLEGLSNEELAAGEDYFSVMRKNLKVLKAALE</sequence>
<dbReference type="Proteomes" id="UP000199182">
    <property type="component" value="Unassembled WGS sequence"/>
</dbReference>
<protein>
    <submittedName>
        <fullName evidence="6">Zinc transport system substrate-binding protein</fullName>
    </submittedName>
</protein>
<dbReference type="OrthoDB" id="9810636at2"/>
<feature type="signal peptide" evidence="5">
    <location>
        <begin position="1"/>
        <end position="27"/>
    </location>
</feature>
<proteinExistence type="inferred from homology"/>
<gene>
    <name evidence="6" type="ORF">SAMN05192585_1459</name>
</gene>
<dbReference type="Gene3D" id="3.40.50.1980">
    <property type="entry name" value="Nitrogenase molybdenum iron protein domain"/>
    <property type="match status" value="2"/>
</dbReference>
<dbReference type="GO" id="GO:0030001">
    <property type="term" value="P:metal ion transport"/>
    <property type="evidence" value="ECO:0007669"/>
    <property type="project" value="InterPro"/>
</dbReference>
<evidence type="ECO:0000313" key="7">
    <source>
        <dbReference type="Proteomes" id="UP000199182"/>
    </source>
</evidence>
<evidence type="ECO:0000256" key="1">
    <source>
        <dbReference type="ARBA" id="ARBA00011028"/>
    </source>
</evidence>
<dbReference type="AlphaFoldDB" id="A0A1H0FXU8"/>
<dbReference type="STRING" id="258515.SAMN05192585_1459"/>
<dbReference type="RefSeq" id="WP_092643097.1">
    <property type="nucleotide sequence ID" value="NZ_FNID01000045.1"/>
</dbReference>
<comment type="similarity">
    <text evidence="1 4">Belongs to the bacterial solute-binding protein 9 family.</text>
</comment>
<name>A0A1H0FXU8_9FIRM</name>
<evidence type="ECO:0000256" key="5">
    <source>
        <dbReference type="SAM" id="SignalP"/>
    </source>
</evidence>
<keyword evidence="3 5" id="KW-0732">Signal</keyword>
<evidence type="ECO:0000313" key="6">
    <source>
        <dbReference type="EMBL" id="SDN99465.1"/>
    </source>
</evidence>
<dbReference type="InterPro" id="IPR006128">
    <property type="entry name" value="Lipoprotein_PsaA-like"/>
</dbReference>